<name>A0A7W2EI37_9BURK</name>
<dbReference type="PANTHER" id="PTHR34047">
    <property type="entry name" value="NUCLEAR INTRON MATURASE 1, MITOCHONDRIAL-RELATED"/>
    <property type="match status" value="1"/>
</dbReference>
<dbReference type="GO" id="GO:0003964">
    <property type="term" value="F:RNA-directed DNA polymerase activity"/>
    <property type="evidence" value="ECO:0007669"/>
    <property type="project" value="UniProtKB-KW"/>
</dbReference>
<keyword evidence="3" id="KW-0808">Transferase</keyword>
<comment type="similarity">
    <text evidence="1">Belongs to the bacterial reverse transcriptase family.</text>
</comment>
<dbReference type="AlphaFoldDB" id="A0A7W2EI37"/>
<feature type="domain" description="Reverse transcriptase" evidence="2">
    <location>
        <begin position="1"/>
        <end position="308"/>
    </location>
</feature>
<organism evidence="3 4">
    <name type="scientific">Rugamonas fusca</name>
    <dbReference type="NCBI Taxonomy" id="2758568"/>
    <lineage>
        <taxon>Bacteria</taxon>
        <taxon>Pseudomonadati</taxon>
        <taxon>Pseudomonadota</taxon>
        <taxon>Betaproteobacteria</taxon>
        <taxon>Burkholderiales</taxon>
        <taxon>Oxalobacteraceae</taxon>
        <taxon>Telluria group</taxon>
        <taxon>Rugamonas</taxon>
    </lineage>
</organism>
<dbReference type="CDD" id="cd01646">
    <property type="entry name" value="RT_Bac_retron_I"/>
    <property type="match status" value="1"/>
</dbReference>
<keyword evidence="3" id="KW-0695">RNA-directed DNA polymerase</keyword>
<keyword evidence="3" id="KW-0548">Nucleotidyltransferase</keyword>
<dbReference type="EMBL" id="JACEZS010000010">
    <property type="protein sequence ID" value="MBA5606254.1"/>
    <property type="molecule type" value="Genomic_DNA"/>
</dbReference>
<evidence type="ECO:0000259" key="2">
    <source>
        <dbReference type="PROSITE" id="PS50878"/>
    </source>
</evidence>
<evidence type="ECO:0000313" key="3">
    <source>
        <dbReference type="EMBL" id="MBA5606254.1"/>
    </source>
</evidence>
<accession>A0A7W2EI37</accession>
<dbReference type="Proteomes" id="UP000566711">
    <property type="component" value="Unassembled WGS sequence"/>
</dbReference>
<evidence type="ECO:0000313" key="4">
    <source>
        <dbReference type="Proteomes" id="UP000566711"/>
    </source>
</evidence>
<dbReference type="RefSeq" id="WP_182218157.1">
    <property type="nucleotide sequence ID" value="NZ_JACEZS010000010.1"/>
</dbReference>
<dbReference type="InterPro" id="IPR051083">
    <property type="entry name" value="GrpII_Intron_Splice-Mob/Def"/>
</dbReference>
<evidence type="ECO:0000256" key="1">
    <source>
        <dbReference type="ARBA" id="ARBA00034120"/>
    </source>
</evidence>
<comment type="caution">
    <text evidence="3">The sequence shown here is derived from an EMBL/GenBank/DDBJ whole genome shotgun (WGS) entry which is preliminary data.</text>
</comment>
<protein>
    <submittedName>
        <fullName evidence="3">RNA-directed DNA polymerase</fullName>
    </submittedName>
</protein>
<dbReference type="InterPro" id="IPR000477">
    <property type="entry name" value="RT_dom"/>
</dbReference>
<gene>
    <name evidence="3" type="ORF">H3H36_12910</name>
</gene>
<keyword evidence="4" id="KW-1185">Reference proteome</keyword>
<dbReference type="PANTHER" id="PTHR34047:SF8">
    <property type="entry name" value="PROTEIN YKFC"/>
    <property type="match status" value="1"/>
</dbReference>
<sequence length="499" mass="56564">MLPEPSEWSVVKTNWAAIRLSIEKIDLDNYEPYTVSKVFAPKSRSNIRVTHLLHPQDLLIYTALVLIASPDIEAARLSKKAKRVFSYRIDGSAGVLYKSKGTFEAYREQLSSKSEKVNAKFVALADIADFYPRIYQHRLENVIESVARNQRTTDVARVLVRKFISNLMGRNSYGIPVGPYASRILGEAVLIDVDANLQSQGVDFVRWVDDYNIFCKTEYEAQSILFTLAEWLFTNHGLTLQSAKSKILPIDKYRSEILIHPGEELTDRDTVVQVLREFRIGYEGDEDEEEPDEQEIAETLAVLQGIDLKGMLEESLADTALVDYEAVTYALVKLPRIPGVEEHVKHEVLNLIIDNAELLYPVAEYIAKYILSFDNLTAKDQKKIASKLLKPLKSKRNPPPPYYAMWILYIFSTSSNWNHVTDIVSLYRESKSEIIKRYAALAVHISGSRADALNMKDDFVAASPMLKSAILFATRKLGVDERKHWKLSVGVSGLLEKSI</sequence>
<reference evidence="3 4" key="1">
    <citation type="submission" date="2020-07" db="EMBL/GenBank/DDBJ databases">
        <title>Novel species isolated from subtropical streams in China.</title>
        <authorList>
            <person name="Lu H."/>
        </authorList>
    </citation>
    <scope>NUCLEOTIDE SEQUENCE [LARGE SCALE GENOMIC DNA]</scope>
    <source>
        <strain evidence="3 4">FT3S</strain>
    </source>
</reference>
<dbReference type="Pfam" id="PF00078">
    <property type="entry name" value="RVT_1"/>
    <property type="match status" value="1"/>
</dbReference>
<dbReference type="PROSITE" id="PS50878">
    <property type="entry name" value="RT_POL"/>
    <property type="match status" value="1"/>
</dbReference>
<proteinExistence type="inferred from homology"/>